<dbReference type="AlphaFoldDB" id="A0AAX1UGD7"/>
<feature type="signal peptide" evidence="1">
    <location>
        <begin position="1"/>
        <end position="31"/>
    </location>
</feature>
<proteinExistence type="predicted"/>
<protein>
    <submittedName>
        <fullName evidence="2">Uncharacterized protein</fullName>
    </submittedName>
</protein>
<gene>
    <name evidence="2" type="ORF">D1114_21070</name>
</gene>
<organism evidence="2 3">
    <name type="scientific">Cereibacter sphaeroides</name>
    <name type="common">Rhodobacter sphaeroides</name>
    <dbReference type="NCBI Taxonomy" id="1063"/>
    <lineage>
        <taxon>Bacteria</taxon>
        <taxon>Pseudomonadati</taxon>
        <taxon>Pseudomonadota</taxon>
        <taxon>Alphaproteobacteria</taxon>
        <taxon>Rhodobacterales</taxon>
        <taxon>Paracoccaceae</taxon>
        <taxon>Cereibacter</taxon>
    </lineage>
</organism>
<dbReference type="Proteomes" id="UP000266305">
    <property type="component" value="Unassembled WGS sequence"/>
</dbReference>
<name>A0AAX1UGD7_CERSP</name>
<comment type="caution">
    <text evidence="2">The sequence shown here is derived from an EMBL/GenBank/DDBJ whole genome shotgun (WGS) entry which is preliminary data.</text>
</comment>
<accession>A0AAX1UGD7</accession>
<feature type="chain" id="PRO_5043578564" evidence="1">
    <location>
        <begin position="32"/>
        <end position="154"/>
    </location>
</feature>
<dbReference type="RefSeq" id="WP_119001354.1">
    <property type="nucleotide sequence ID" value="NZ_QWGP01000038.1"/>
</dbReference>
<dbReference type="PROSITE" id="PS51257">
    <property type="entry name" value="PROKAR_LIPOPROTEIN"/>
    <property type="match status" value="1"/>
</dbReference>
<evidence type="ECO:0000256" key="1">
    <source>
        <dbReference type="SAM" id="SignalP"/>
    </source>
</evidence>
<sequence length="154" mass="16543">MASILRTSRAIQQNLLAAVIAGCMMPSAIHAQSNVVDATSAEAVLKSLEAQTEKGTIRLSGKGHVCIVDQYSRVDRVLKVRGFNVDDDIRVPENTVALVLVSSGQTSTAILRQWPLVFRNDGCWEVSTVEIVVEPATTASGLGFFYAYVGSTSQ</sequence>
<evidence type="ECO:0000313" key="2">
    <source>
        <dbReference type="EMBL" id="RHZ91163.1"/>
    </source>
</evidence>
<evidence type="ECO:0000313" key="3">
    <source>
        <dbReference type="Proteomes" id="UP000266305"/>
    </source>
</evidence>
<keyword evidence="1" id="KW-0732">Signal</keyword>
<reference evidence="2 3" key="1">
    <citation type="submission" date="2018-08" db="EMBL/GenBank/DDBJ databases">
        <title>Draft genome sequence of Rhodobacter sphaeroides FY.</title>
        <authorList>
            <person name="Rayyan A."/>
            <person name="Meyer T.E."/>
            <person name="Kyndt J.A."/>
        </authorList>
    </citation>
    <scope>NUCLEOTIDE SEQUENCE [LARGE SCALE GENOMIC DNA]</scope>
    <source>
        <strain evidence="2 3">FY</strain>
    </source>
</reference>
<dbReference type="EMBL" id="QWGP01000038">
    <property type="protein sequence ID" value="RHZ91163.1"/>
    <property type="molecule type" value="Genomic_DNA"/>
</dbReference>